<evidence type="ECO:0000313" key="3">
    <source>
        <dbReference type="Proteomes" id="UP001139365"/>
    </source>
</evidence>
<name>A0AAE3FGB1_9BACT</name>
<accession>A0AAE3FGB1</accession>
<organism evidence="2 3">
    <name type="scientific">Candidatus Colimorpha enterica</name>
    <dbReference type="NCBI Taxonomy" id="3083063"/>
    <lineage>
        <taxon>Bacteria</taxon>
        <taxon>Pseudomonadati</taxon>
        <taxon>Bacteroidota</taxon>
        <taxon>Bacteroidia</taxon>
        <taxon>Bacteroidales</taxon>
        <taxon>Candidatus Colimorpha</taxon>
    </lineage>
</organism>
<comment type="caution">
    <text evidence="2">The sequence shown here is derived from an EMBL/GenBank/DDBJ whole genome shotgun (WGS) entry which is preliminary data.</text>
</comment>
<evidence type="ECO:0000313" key="2">
    <source>
        <dbReference type="EMBL" id="MCI5755936.1"/>
    </source>
</evidence>
<proteinExistence type="predicted"/>
<reference evidence="2 3" key="1">
    <citation type="submission" date="2022-03" db="EMBL/GenBank/DDBJ databases">
        <title>Metagenome-assembled genomes from swine fecal metagenomes.</title>
        <authorList>
            <person name="Holman D.B."/>
            <person name="Kommadath A."/>
        </authorList>
    </citation>
    <scope>NUCLEOTIDE SEQUENCE [LARGE SCALE GENOMIC DNA]</scope>
    <source>
        <strain evidence="2">SUG147</strain>
    </source>
</reference>
<sequence>MMCFAIMWATPNEVALRANGHAFGVIWRETLEISTDLWYNEAKKGGGRMKLTKCDKGIHLSNLPKTIIGIICAIAYPVFYIITAYDVFANRFVDIDWFDIFTLIIILPAYILWLIKDFRTSIIRYRITIDKNGIKEYSLLSKNKELFWSEIGEYICESTPAPYKTSENSFKIVFYSKNNKTAIQTWSFPNTKKDFFQGEIFKICDTYFSGID</sequence>
<feature type="transmembrane region" description="Helical" evidence="1">
    <location>
        <begin position="66"/>
        <end position="85"/>
    </location>
</feature>
<dbReference type="Proteomes" id="UP001139365">
    <property type="component" value="Unassembled WGS sequence"/>
</dbReference>
<evidence type="ECO:0000256" key="1">
    <source>
        <dbReference type="SAM" id="Phobius"/>
    </source>
</evidence>
<dbReference type="AlphaFoldDB" id="A0AAE3FGB1"/>
<keyword evidence="1" id="KW-0812">Transmembrane</keyword>
<feature type="transmembrane region" description="Helical" evidence="1">
    <location>
        <begin position="97"/>
        <end position="115"/>
    </location>
</feature>
<gene>
    <name evidence="2" type="ORF">MR241_06540</name>
</gene>
<protein>
    <submittedName>
        <fullName evidence="2">Uncharacterized protein</fullName>
    </submittedName>
</protein>
<keyword evidence="1" id="KW-0472">Membrane</keyword>
<dbReference type="EMBL" id="JALEMU010000102">
    <property type="protein sequence ID" value="MCI5755936.1"/>
    <property type="molecule type" value="Genomic_DNA"/>
</dbReference>
<keyword evidence="1" id="KW-1133">Transmembrane helix</keyword>